<dbReference type="CDD" id="cd06170">
    <property type="entry name" value="LuxR_C_like"/>
    <property type="match status" value="1"/>
</dbReference>
<dbReference type="PROSITE" id="PS50043">
    <property type="entry name" value="HTH_LUXR_2"/>
    <property type="match status" value="1"/>
</dbReference>
<gene>
    <name evidence="5" type="ORF">GTP45_15585</name>
</gene>
<dbReference type="PRINTS" id="PR00038">
    <property type="entry name" value="HTHLUXR"/>
</dbReference>
<name>A0A7X4KCQ2_9BURK</name>
<sequence length="162" mass="18122">MNARNPAITRFLSYCNDWLSVSAPAWFALHIIVNVGPEITRPQQSVFSSPICRQRELPIPHHSPQVWPRRKCGHAPPWRASLSCLRCGDERTGFDLIPRLSKREAEVLACVAQGHTNPQIGALLGIATETVKSHLKNLLHKLGASNRTEAVMIATRHRLLEL</sequence>
<dbReference type="SUPFAM" id="SSF46894">
    <property type="entry name" value="C-terminal effector domain of the bipartite response regulators"/>
    <property type="match status" value="1"/>
</dbReference>
<dbReference type="EMBL" id="WWCK01000004">
    <property type="protein sequence ID" value="MYM68242.1"/>
    <property type="molecule type" value="Genomic_DNA"/>
</dbReference>
<reference evidence="5 6" key="1">
    <citation type="submission" date="2019-12" db="EMBL/GenBank/DDBJ databases">
        <title>Novel species isolated from a subtropical stream in China.</title>
        <authorList>
            <person name="Lu H."/>
        </authorList>
    </citation>
    <scope>NUCLEOTIDE SEQUENCE [LARGE SCALE GENOMIC DNA]</scope>
    <source>
        <strain evidence="5 6">FT55W</strain>
    </source>
</reference>
<keyword evidence="3" id="KW-0804">Transcription</keyword>
<keyword evidence="2" id="KW-0238">DNA-binding</keyword>
<evidence type="ECO:0000256" key="3">
    <source>
        <dbReference type="ARBA" id="ARBA00023163"/>
    </source>
</evidence>
<protein>
    <recommendedName>
        <fullName evidence="4">HTH luxR-type domain-containing protein</fullName>
    </recommendedName>
</protein>
<dbReference type="Pfam" id="PF00196">
    <property type="entry name" value="GerE"/>
    <property type="match status" value="1"/>
</dbReference>
<dbReference type="PANTHER" id="PTHR44688">
    <property type="entry name" value="DNA-BINDING TRANSCRIPTIONAL ACTIVATOR DEVR_DOSR"/>
    <property type="match status" value="1"/>
</dbReference>
<dbReference type="PROSITE" id="PS00622">
    <property type="entry name" value="HTH_LUXR_1"/>
    <property type="match status" value="1"/>
</dbReference>
<proteinExistence type="predicted"/>
<dbReference type="InterPro" id="IPR036388">
    <property type="entry name" value="WH-like_DNA-bd_sf"/>
</dbReference>
<dbReference type="SMART" id="SM00421">
    <property type="entry name" value="HTH_LUXR"/>
    <property type="match status" value="1"/>
</dbReference>
<dbReference type="InterPro" id="IPR016032">
    <property type="entry name" value="Sig_transdc_resp-reg_C-effctor"/>
</dbReference>
<dbReference type="Proteomes" id="UP000450012">
    <property type="component" value="Unassembled WGS sequence"/>
</dbReference>
<evidence type="ECO:0000256" key="2">
    <source>
        <dbReference type="ARBA" id="ARBA00023125"/>
    </source>
</evidence>
<accession>A0A7X4KCQ2</accession>
<dbReference type="Gene3D" id="1.10.10.10">
    <property type="entry name" value="Winged helix-like DNA-binding domain superfamily/Winged helix DNA-binding domain"/>
    <property type="match status" value="1"/>
</dbReference>
<evidence type="ECO:0000313" key="5">
    <source>
        <dbReference type="EMBL" id="MYM68242.1"/>
    </source>
</evidence>
<organism evidence="5 6">
    <name type="scientific">Duganella rivi</name>
    <dbReference type="NCBI Taxonomy" id="2666083"/>
    <lineage>
        <taxon>Bacteria</taxon>
        <taxon>Pseudomonadati</taxon>
        <taxon>Pseudomonadota</taxon>
        <taxon>Betaproteobacteria</taxon>
        <taxon>Burkholderiales</taxon>
        <taxon>Oxalobacteraceae</taxon>
        <taxon>Telluria group</taxon>
        <taxon>Duganella</taxon>
    </lineage>
</organism>
<keyword evidence="6" id="KW-1185">Reference proteome</keyword>
<evidence type="ECO:0000259" key="4">
    <source>
        <dbReference type="PROSITE" id="PS50043"/>
    </source>
</evidence>
<evidence type="ECO:0000313" key="6">
    <source>
        <dbReference type="Proteomes" id="UP000450012"/>
    </source>
</evidence>
<dbReference type="PANTHER" id="PTHR44688:SF16">
    <property type="entry name" value="DNA-BINDING TRANSCRIPTIONAL ACTIVATOR DEVR_DOSR"/>
    <property type="match status" value="1"/>
</dbReference>
<keyword evidence="1" id="KW-0805">Transcription regulation</keyword>
<dbReference type="GO" id="GO:0006355">
    <property type="term" value="P:regulation of DNA-templated transcription"/>
    <property type="evidence" value="ECO:0007669"/>
    <property type="project" value="InterPro"/>
</dbReference>
<dbReference type="AlphaFoldDB" id="A0A7X4KCQ2"/>
<comment type="caution">
    <text evidence="5">The sequence shown here is derived from an EMBL/GenBank/DDBJ whole genome shotgun (WGS) entry which is preliminary data.</text>
</comment>
<dbReference type="GO" id="GO:0003677">
    <property type="term" value="F:DNA binding"/>
    <property type="evidence" value="ECO:0007669"/>
    <property type="project" value="UniProtKB-KW"/>
</dbReference>
<feature type="domain" description="HTH luxR-type" evidence="4">
    <location>
        <begin position="93"/>
        <end position="158"/>
    </location>
</feature>
<dbReference type="InterPro" id="IPR000792">
    <property type="entry name" value="Tscrpt_reg_LuxR_C"/>
</dbReference>
<evidence type="ECO:0000256" key="1">
    <source>
        <dbReference type="ARBA" id="ARBA00023015"/>
    </source>
</evidence>